<dbReference type="AlphaFoldDB" id="A0A812K5U7"/>
<reference evidence="1" key="1">
    <citation type="submission" date="2021-02" db="EMBL/GenBank/DDBJ databases">
        <authorList>
            <person name="Dougan E. K."/>
            <person name="Rhodes N."/>
            <person name="Thang M."/>
            <person name="Chan C."/>
        </authorList>
    </citation>
    <scope>NUCLEOTIDE SEQUENCE</scope>
</reference>
<organism evidence="1 2">
    <name type="scientific">Symbiodinium necroappetens</name>
    <dbReference type="NCBI Taxonomy" id="1628268"/>
    <lineage>
        <taxon>Eukaryota</taxon>
        <taxon>Sar</taxon>
        <taxon>Alveolata</taxon>
        <taxon>Dinophyceae</taxon>
        <taxon>Suessiales</taxon>
        <taxon>Symbiodiniaceae</taxon>
        <taxon>Symbiodinium</taxon>
    </lineage>
</organism>
<keyword evidence="2" id="KW-1185">Reference proteome</keyword>
<protein>
    <submittedName>
        <fullName evidence="1">Uncharacterized protein</fullName>
    </submittedName>
</protein>
<name>A0A812K5U7_9DINO</name>
<gene>
    <name evidence="1" type="ORF">SNEC2469_LOCUS2946</name>
</gene>
<dbReference type="EMBL" id="CAJNJA010007294">
    <property type="protein sequence ID" value="CAE7222875.1"/>
    <property type="molecule type" value="Genomic_DNA"/>
</dbReference>
<proteinExistence type="predicted"/>
<feature type="non-terminal residue" evidence="1">
    <location>
        <position position="1"/>
    </location>
</feature>
<evidence type="ECO:0000313" key="2">
    <source>
        <dbReference type="Proteomes" id="UP000601435"/>
    </source>
</evidence>
<dbReference type="Proteomes" id="UP000601435">
    <property type="component" value="Unassembled WGS sequence"/>
</dbReference>
<sequence length="94" mass="10629">EIQAFSVRYKSIQFRGLRLGPGEDLYATVGRLFGLGPSQRRLRLICAGAVVPSGTMLSELPGRPPLLMVVFPKEDVDRGLFERMGQWFSSWWDD</sequence>
<dbReference type="OrthoDB" id="337575at2759"/>
<comment type="caution">
    <text evidence="1">The sequence shown here is derived from an EMBL/GenBank/DDBJ whole genome shotgun (WGS) entry which is preliminary data.</text>
</comment>
<accession>A0A812K5U7</accession>
<evidence type="ECO:0000313" key="1">
    <source>
        <dbReference type="EMBL" id="CAE7222875.1"/>
    </source>
</evidence>